<proteinExistence type="predicted"/>
<feature type="signal peptide" evidence="1">
    <location>
        <begin position="1"/>
        <end position="20"/>
    </location>
</feature>
<organism evidence="2">
    <name type="scientific">Anguilla anguilla</name>
    <name type="common">European freshwater eel</name>
    <name type="synonym">Muraena anguilla</name>
    <dbReference type="NCBI Taxonomy" id="7936"/>
    <lineage>
        <taxon>Eukaryota</taxon>
        <taxon>Metazoa</taxon>
        <taxon>Chordata</taxon>
        <taxon>Craniata</taxon>
        <taxon>Vertebrata</taxon>
        <taxon>Euteleostomi</taxon>
        <taxon>Actinopterygii</taxon>
        <taxon>Neopterygii</taxon>
        <taxon>Teleostei</taxon>
        <taxon>Anguilliformes</taxon>
        <taxon>Anguillidae</taxon>
        <taxon>Anguilla</taxon>
    </lineage>
</organism>
<evidence type="ECO:0000256" key="1">
    <source>
        <dbReference type="SAM" id="SignalP"/>
    </source>
</evidence>
<feature type="chain" id="PRO_5002431237" evidence="1">
    <location>
        <begin position="21"/>
        <end position="44"/>
    </location>
</feature>
<dbReference type="AlphaFoldDB" id="A0A0E9Q3K7"/>
<reference evidence="2" key="1">
    <citation type="submission" date="2014-11" db="EMBL/GenBank/DDBJ databases">
        <authorList>
            <person name="Amaro Gonzalez C."/>
        </authorList>
    </citation>
    <scope>NUCLEOTIDE SEQUENCE</scope>
</reference>
<name>A0A0E9Q3K7_ANGAN</name>
<evidence type="ECO:0000313" key="2">
    <source>
        <dbReference type="EMBL" id="JAH10915.1"/>
    </source>
</evidence>
<sequence length="44" mass="4927">MVVVRAKQAAMLTFVVCVSSSTSDTGTYYWCKQLFVCTRLNSKC</sequence>
<protein>
    <submittedName>
        <fullName evidence="2">Uncharacterized protein</fullName>
    </submittedName>
</protein>
<accession>A0A0E9Q3K7</accession>
<keyword evidence="1" id="KW-0732">Signal</keyword>
<dbReference type="EMBL" id="GBXM01097662">
    <property type="protein sequence ID" value="JAH10915.1"/>
    <property type="molecule type" value="Transcribed_RNA"/>
</dbReference>
<reference evidence="2" key="2">
    <citation type="journal article" date="2015" name="Fish Shellfish Immunol.">
        <title>Early steps in the European eel (Anguilla anguilla)-Vibrio vulnificus interaction in the gills: Role of the RtxA13 toxin.</title>
        <authorList>
            <person name="Callol A."/>
            <person name="Pajuelo D."/>
            <person name="Ebbesson L."/>
            <person name="Teles M."/>
            <person name="MacKenzie S."/>
            <person name="Amaro C."/>
        </authorList>
    </citation>
    <scope>NUCLEOTIDE SEQUENCE</scope>
</reference>